<accession>W0JL22</accession>
<dbReference type="OrthoDB" id="160525at2157"/>
<dbReference type="AlphaFoldDB" id="W0JL22"/>
<proteinExistence type="predicted"/>
<dbReference type="Proteomes" id="UP000019024">
    <property type="component" value="Chromosome"/>
</dbReference>
<evidence type="ECO:0000313" key="2">
    <source>
        <dbReference type="EMBL" id="AHF99440.1"/>
    </source>
</evidence>
<gene>
    <name evidence="1" type="ORF">HALLA_11860</name>
    <name evidence="2" type="ORF">HALLA_12170</name>
</gene>
<dbReference type="eggNOG" id="arCOG11163">
    <property type="taxonomic scope" value="Archaea"/>
</dbReference>
<evidence type="ECO:0000313" key="1">
    <source>
        <dbReference type="EMBL" id="AHF99429.1"/>
    </source>
</evidence>
<dbReference type="HOGENOM" id="CLU_196474_0_0_2"/>
<organism evidence="2 3">
    <name type="scientific">Halostagnicola larsenii XH-48</name>
    <dbReference type="NCBI Taxonomy" id="797299"/>
    <lineage>
        <taxon>Archaea</taxon>
        <taxon>Methanobacteriati</taxon>
        <taxon>Methanobacteriota</taxon>
        <taxon>Stenosarchaea group</taxon>
        <taxon>Halobacteria</taxon>
        <taxon>Halobacteriales</taxon>
        <taxon>Natrialbaceae</taxon>
        <taxon>Halostagnicola</taxon>
    </lineage>
</organism>
<evidence type="ECO:0000313" key="3">
    <source>
        <dbReference type="Proteomes" id="UP000019024"/>
    </source>
</evidence>
<dbReference type="RefSeq" id="WP_169732120.1">
    <property type="nucleotide sequence ID" value="NZ_CP007055.1"/>
</dbReference>
<dbReference type="EMBL" id="CP007055">
    <property type="protein sequence ID" value="AHF99429.1"/>
    <property type="molecule type" value="Genomic_DNA"/>
</dbReference>
<dbReference type="GeneID" id="54817853"/>
<name>W0JL22_9EURY</name>
<protein>
    <submittedName>
        <fullName evidence="2">Uncharacterized protein</fullName>
    </submittedName>
</protein>
<reference evidence="2 3" key="1">
    <citation type="submission" date="2014-01" db="EMBL/GenBank/DDBJ databases">
        <authorList>
            <consortium name="DOE Joint Genome Institute"/>
            <person name="Anderson I."/>
            <person name="Huntemann M."/>
            <person name="Han J."/>
            <person name="Chen A."/>
            <person name="Kyrpides N."/>
            <person name="Mavromatis K."/>
            <person name="Markowitz V."/>
            <person name="Palaniappan K."/>
            <person name="Ivanova N."/>
            <person name="Schaumberg A."/>
            <person name="Pati A."/>
            <person name="Liolios K."/>
            <person name="Nordberg H.P."/>
            <person name="Cantor M.N."/>
            <person name="Hua S.X."/>
            <person name="Woyke T."/>
        </authorList>
    </citation>
    <scope>NUCLEOTIDE SEQUENCE [LARGE SCALE GENOMIC DNA]</scope>
    <source>
        <strain evidence="2 3">XH-48</strain>
    </source>
</reference>
<dbReference type="KEGG" id="hlr:HALLA_11860"/>
<dbReference type="KEGG" id="hlr:HALLA_12170"/>
<sequence>MSAAHRDDDLLIAIALTHFSVQFEDADPELANYAWQLAADRLLEHNVSPAEAVDVLND</sequence>
<keyword evidence="3" id="KW-1185">Reference proteome</keyword>
<dbReference type="EMBL" id="CP007055">
    <property type="protein sequence ID" value="AHF99440.1"/>
    <property type="molecule type" value="Genomic_DNA"/>
</dbReference>